<evidence type="ECO:0000313" key="1">
    <source>
        <dbReference type="EMBL" id="AXV06350.1"/>
    </source>
</evidence>
<accession>A0A346XVV3</accession>
<reference evidence="1 2" key="1">
    <citation type="submission" date="2018-09" db="EMBL/GenBank/DDBJ databases">
        <title>Complete genome sequence of Euzebya sp. DY32-46 isolated from seawater of Pacific Ocean.</title>
        <authorList>
            <person name="Xu L."/>
            <person name="Wu Y.-H."/>
            <person name="Xu X.-W."/>
        </authorList>
    </citation>
    <scope>NUCLEOTIDE SEQUENCE [LARGE SCALE GENOMIC DNA]</scope>
    <source>
        <strain evidence="1 2">DY32-46</strain>
    </source>
</reference>
<keyword evidence="2" id="KW-1185">Reference proteome</keyword>
<gene>
    <name evidence="1" type="ORF">DVS28_a1659</name>
</gene>
<evidence type="ECO:0000313" key="2">
    <source>
        <dbReference type="Proteomes" id="UP000264006"/>
    </source>
</evidence>
<dbReference type="KEGG" id="euz:DVS28_a1659"/>
<protein>
    <submittedName>
        <fullName evidence="1">Uncharacterized protein</fullName>
    </submittedName>
</protein>
<dbReference type="RefSeq" id="WP_114591021.1">
    <property type="nucleotide sequence ID" value="NZ_CP031165.1"/>
</dbReference>
<dbReference type="OrthoDB" id="9817828at2"/>
<name>A0A346XVV3_9ACTN</name>
<dbReference type="AlphaFoldDB" id="A0A346XVV3"/>
<proteinExistence type="predicted"/>
<organism evidence="1 2">
    <name type="scientific">Euzebya pacifica</name>
    <dbReference type="NCBI Taxonomy" id="1608957"/>
    <lineage>
        <taxon>Bacteria</taxon>
        <taxon>Bacillati</taxon>
        <taxon>Actinomycetota</taxon>
        <taxon>Nitriliruptoria</taxon>
        <taxon>Euzebyales</taxon>
    </lineage>
</organism>
<dbReference type="EMBL" id="CP031165">
    <property type="protein sequence ID" value="AXV06350.1"/>
    <property type="molecule type" value="Genomic_DNA"/>
</dbReference>
<dbReference type="Proteomes" id="UP000264006">
    <property type="component" value="Chromosome"/>
</dbReference>
<sequence length="391" mass="43404">MFKAIRTIRQYLRATQTPEYRAHVRAEREKWEGVARQQAATPMTLSEDDMDAAAATVRRAMGSMDMTALLPPPSEFVKRTSCAACGGVKELPSVRPTLYCDFCGQVTDYDLKQAMAEAYSHPDVIDFARIGNRLRPAAMAAGRAGDVDRFRSLTRTLVEAQTAYTPWTVPPRAYNDEGYRRDWIRYQTELQVLTTFDPTHAALENRMVTLTQQLRWTGGNLAAMGMQALIGRTPGERTRPRVVAETFWPLVDVLLAQAERTRNLLDGSPVKDLDPDRMPGVVADRLFRSGLAQGWLPSLEPDEGERFVRLLQLDMSYTRPTASGDHRHCTGCAHDLTVLEGATTVVCDRCGRRVDVAGPAITCTGCNDRVALPEGVQEASCPSCNALIRRV</sequence>